<name>A0AAJ6W0P1_9ACAR</name>
<keyword evidence="3" id="KW-0813">Transport</keyword>
<dbReference type="GO" id="GO:0005741">
    <property type="term" value="C:mitochondrial outer membrane"/>
    <property type="evidence" value="ECO:0007669"/>
    <property type="project" value="UniProtKB-SubCell"/>
</dbReference>
<comment type="similarity">
    <text evidence="2">Belongs to the eukaryotic mitochondrial porin family.</text>
</comment>
<dbReference type="RefSeq" id="XP_003748064.1">
    <property type="nucleotide sequence ID" value="XM_003748016.2"/>
</dbReference>
<dbReference type="PANTHER" id="PTHR11743:SF70">
    <property type="entry name" value="GH26960P-RELATED"/>
    <property type="match status" value="1"/>
</dbReference>
<dbReference type="Proteomes" id="UP000694867">
    <property type="component" value="Unplaced"/>
</dbReference>
<evidence type="ECO:0000256" key="4">
    <source>
        <dbReference type="ARBA" id="ARBA00022452"/>
    </source>
</evidence>
<dbReference type="GO" id="GO:0046930">
    <property type="term" value="C:pore complex"/>
    <property type="evidence" value="ECO:0007669"/>
    <property type="project" value="UniProtKB-KW"/>
</dbReference>
<dbReference type="GO" id="GO:0015288">
    <property type="term" value="F:porin activity"/>
    <property type="evidence" value="ECO:0007669"/>
    <property type="project" value="UniProtKB-KW"/>
</dbReference>
<keyword evidence="8" id="KW-0626">Porin</keyword>
<evidence type="ECO:0000256" key="10">
    <source>
        <dbReference type="ARBA" id="ARBA00023136"/>
    </source>
</evidence>
<dbReference type="CDD" id="cd07306">
    <property type="entry name" value="Porin3_VDAC"/>
    <property type="match status" value="1"/>
</dbReference>
<keyword evidence="11" id="KW-1185">Reference proteome</keyword>
<protein>
    <submittedName>
        <fullName evidence="12">Voltage-dependent anion-selective channel protein 2</fullName>
    </submittedName>
</protein>
<sequence>MAPPAYSDLGKQARDIFSKNYLFGVVKLESKTKSRSGIEFTAGGTSLNDTGKIDGFLDVKYKITEHGITLKEKWTTDNNLSTEITAEDCITKGLKLSANVNFAPQTGKKNAVASAGFKGECVNSTADVDYNGGSPLVNATTVLAHQGWLAGCQLGFDTSKKNLTKVNFAVGYSNDDVVLHSNVNDGKVFGASVYHKVRPDLAAGFSINWNQGNQAAQFGVGGVYTVDRDTSLRAKINNQGSLGLGLTHRLRDGVEVTLSSNVDVKNFNQGGHKLGCGLNLEG</sequence>
<dbReference type="InterPro" id="IPR001925">
    <property type="entry name" value="Porin_Euk"/>
</dbReference>
<keyword evidence="5" id="KW-0812">Transmembrane</keyword>
<gene>
    <name evidence="12" type="primary">LOC100909239</name>
</gene>
<dbReference type="Gene3D" id="2.40.160.10">
    <property type="entry name" value="Porin"/>
    <property type="match status" value="1"/>
</dbReference>
<evidence type="ECO:0000313" key="11">
    <source>
        <dbReference type="Proteomes" id="UP000694867"/>
    </source>
</evidence>
<keyword evidence="9" id="KW-0496">Mitochondrion</keyword>
<evidence type="ECO:0000256" key="2">
    <source>
        <dbReference type="ARBA" id="ARBA00007780"/>
    </source>
</evidence>
<evidence type="ECO:0000256" key="7">
    <source>
        <dbReference type="ARBA" id="ARBA00023065"/>
    </source>
</evidence>
<dbReference type="GO" id="GO:0008308">
    <property type="term" value="F:voltage-gated monoatomic anion channel activity"/>
    <property type="evidence" value="ECO:0007669"/>
    <property type="project" value="InterPro"/>
</dbReference>
<dbReference type="AlphaFoldDB" id="A0AAJ6W0P1"/>
<evidence type="ECO:0000256" key="6">
    <source>
        <dbReference type="ARBA" id="ARBA00022787"/>
    </source>
</evidence>
<comment type="subcellular location">
    <subcellularLocation>
        <location evidence="1">Mitochondrion outer membrane</location>
    </subcellularLocation>
</comment>
<keyword evidence="7" id="KW-0406">Ion transport</keyword>
<dbReference type="InterPro" id="IPR023614">
    <property type="entry name" value="Porin_dom_sf"/>
</dbReference>
<keyword evidence="10" id="KW-0472">Membrane</keyword>
<evidence type="ECO:0000313" key="12">
    <source>
        <dbReference type="RefSeq" id="XP_003748064.1"/>
    </source>
</evidence>
<evidence type="ECO:0000256" key="5">
    <source>
        <dbReference type="ARBA" id="ARBA00022692"/>
    </source>
</evidence>
<dbReference type="InterPro" id="IPR027246">
    <property type="entry name" value="Porin_Euk/Tom40"/>
</dbReference>
<dbReference type="Pfam" id="PF01459">
    <property type="entry name" value="Porin_3"/>
    <property type="match status" value="1"/>
</dbReference>
<dbReference type="PANTHER" id="PTHR11743">
    <property type="entry name" value="VOLTAGE-DEPENDENT ANION-SELECTIVE CHANNEL"/>
    <property type="match status" value="1"/>
</dbReference>
<dbReference type="PRINTS" id="PR00185">
    <property type="entry name" value="EUKARYTPORIN"/>
</dbReference>
<evidence type="ECO:0000256" key="1">
    <source>
        <dbReference type="ARBA" id="ARBA00004294"/>
    </source>
</evidence>
<keyword evidence="6" id="KW-1000">Mitochondrion outer membrane</keyword>
<dbReference type="FunFam" id="2.40.160.10:FF:000001">
    <property type="entry name" value="Voltage-dependent anion-selective channel protein 2"/>
    <property type="match status" value="1"/>
</dbReference>
<evidence type="ECO:0000256" key="3">
    <source>
        <dbReference type="ARBA" id="ARBA00022448"/>
    </source>
</evidence>
<evidence type="ECO:0000256" key="8">
    <source>
        <dbReference type="ARBA" id="ARBA00023114"/>
    </source>
</evidence>
<evidence type="ECO:0000256" key="9">
    <source>
        <dbReference type="ARBA" id="ARBA00023128"/>
    </source>
</evidence>
<dbReference type="GeneID" id="100909239"/>
<organism evidence="11 12">
    <name type="scientific">Galendromus occidentalis</name>
    <name type="common">western predatory mite</name>
    <dbReference type="NCBI Taxonomy" id="34638"/>
    <lineage>
        <taxon>Eukaryota</taxon>
        <taxon>Metazoa</taxon>
        <taxon>Ecdysozoa</taxon>
        <taxon>Arthropoda</taxon>
        <taxon>Chelicerata</taxon>
        <taxon>Arachnida</taxon>
        <taxon>Acari</taxon>
        <taxon>Parasitiformes</taxon>
        <taxon>Mesostigmata</taxon>
        <taxon>Gamasina</taxon>
        <taxon>Phytoseioidea</taxon>
        <taxon>Phytoseiidae</taxon>
        <taxon>Typhlodrominae</taxon>
        <taxon>Galendromus</taxon>
    </lineage>
</organism>
<proteinExistence type="inferred from homology"/>
<dbReference type="KEGG" id="goe:100909239"/>
<reference evidence="12" key="1">
    <citation type="submission" date="2025-08" db="UniProtKB">
        <authorList>
            <consortium name="RefSeq"/>
        </authorList>
    </citation>
    <scope>IDENTIFICATION</scope>
</reference>
<keyword evidence="4" id="KW-1134">Transmembrane beta strand</keyword>
<accession>A0AAJ6W0P1</accession>